<feature type="compositionally biased region" description="Pro residues" evidence="1">
    <location>
        <begin position="68"/>
        <end position="79"/>
    </location>
</feature>
<evidence type="ECO:0000256" key="1">
    <source>
        <dbReference type="SAM" id="MobiDB-lite"/>
    </source>
</evidence>
<evidence type="ECO:0000313" key="2">
    <source>
        <dbReference type="EMBL" id="MDA0167382.1"/>
    </source>
</evidence>
<dbReference type="AlphaFoldDB" id="A0A9X3N353"/>
<feature type="region of interest" description="Disordered" evidence="1">
    <location>
        <begin position="60"/>
        <end position="79"/>
    </location>
</feature>
<reference evidence="2" key="1">
    <citation type="submission" date="2022-10" db="EMBL/GenBank/DDBJ databases">
        <title>The WGS of Solirubrobacter ginsenosidimutans DSM 21036.</title>
        <authorList>
            <person name="Jiang Z."/>
        </authorList>
    </citation>
    <scope>NUCLEOTIDE SEQUENCE</scope>
    <source>
        <strain evidence="2">DSM 21036</strain>
    </source>
</reference>
<dbReference type="RefSeq" id="WP_270046675.1">
    <property type="nucleotide sequence ID" value="NZ_JAPDOD010000109.1"/>
</dbReference>
<proteinExistence type="predicted"/>
<dbReference type="Proteomes" id="UP001149140">
    <property type="component" value="Unassembled WGS sequence"/>
</dbReference>
<accession>A0A9X3N353</accession>
<gene>
    <name evidence="2" type="ORF">OM076_44395</name>
</gene>
<evidence type="ECO:0000313" key="3">
    <source>
        <dbReference type="Proteomes" id="UP001149140"/>
    </source>
</evidence>
<comment type="caution">
    <text evidence="2">The sequence shown here is derived from an EMBL/GenBank/DDBJ whole genome shotgun (WGS) entry which is preliminary data.</text>
</comment>
<name>A0A9X3N353_9ACTN</name>
<keyword evidence="3" id="KW-1185">Reference proteome</keyword>
<sequence length="79" mass="8187">MIDALFVTRGPSNHGMDAVALASGTFASMLDFRLDAGGRRAITGGAPTVFDEAVARAQGRLIANDPTDPGPSRTPPRCC</sequence>
<organism evidence="2 3">
    <name type="scientific">Solirubrobacter ginsenosidimutans</name>
    <dbReference type="NCBI Taxonomy" id="490573"/>
    <lineage>
        <taxon>Bacteria</taxon>
        <taxon>Bacillati</taxon>
        <taxon>Actinomycetota</taxon>
        <taxon>Thermoleophilia</taxon>
        <taxon>Solirubrobacterales</taxon>
        <taxon>Solirubrobacteraceae</taxon>
        <taxon>Solirubrobacter</taxon>
    </lineage>
</organism>
<dbReference type="EMBL" id="JAPDOD010000109">
    <property type="protein sequence ID" value="MDA0167382.1"/>
    <property type="molecule type" value="Genomic_DNA"/>
</dbReference>
<protein>
    <submittedName>
        <fullName evidence="2">Uncharacterized protein</fullName>
    </submittedName>
</protein>